<evidence type="ECO:0000313" key="2">
    <source>
        <dbReference type="Proteomes" id="UP000549394"/>
    </source>
</evidence>
<organism evidence="1 2">
    <name type="scientific">Dimorphilus gyrociliatus</name>
    <dbReference type="NCBI Taxonomy" id="2664684"/>
    <lineage>
        <taxon>Eukaryota</taxon>
        <taxon>Metazoa</taxon>
        <taxon>Spiralia</taxon>
        <taxon>Lophotrochozoa</taxon>
        <taxon>Annelida</taxon>
        <taxon>Polychaeta</taxon>
        <taxon>Polychaeta incertae sedis</taxon>
        <taxon>Dinophilidae</taxon>
        <taxon>Dimorphilus</taxon>
    </lineage>
</organism>
<gene>
    <name evidence="1" type="ORF">DGYR_LOCUS11450</name>
</gene>
<protein>
    <submittedName>
        <fullName evidence="1">Uncharacterized protein</fullName>
    </submittedName>
</protein>
<dbReference type="Proteomes" id="UP000549394">
    <property type="component" value="Unassembled WGS sequence"/>
</dbReference>
<reference evidence="1 2" key="1">
    <citation type="submission" date="2020-08" db="EMBL/GenBank/DDBJ databases">
        <authorList>
            <person name="Hejnol A."/>
        </authorList>
    </citation>
    <scope>NUCLEOTIDE SEQUENCE [LARGE SCALE GENOMIC DNA]</scope>
</reference>
<dbReference type="OrthoDB" id="74807at2759"/>
<name>A0A7I8W5J0_9ANNE</name>
<keyword evidence="2" id="KW-1185">Reference proteome</keyword>
<dbReference type="EMBL" id="CAJFCJ010000019">
    <property type="protein sequence ID" value="CAD5123817.1"/>
    <property type="molecule type" value="Genomic_DNA"/>
</dbReference>
<proteinExistence type="predicted"/>
<sequence length="100" mass="12128">MKLKRMILDQSTRKKRIHHYLENLEKDNYQTDPHADLKVNKKAPKFDDNTDGKLFSTVLKTLIIEIDNLAPKQRKKKKFHQRYRKDVQYLLEDEVTLRFD</sequence>
<accession>A0A7I8W5J0</accession>
<dbReference type="AlphaFoldDB" id="A0A7I8W5J0"/>
<comment type="caution">
    <text evidence="1">The sequence shown here is derived from an EMBL/GenBank/DDBJ whole genome shotgun (WGS) entry which is preliminary data.</text>
</comment>
<evidence type="ECO:0000313" key="1">
    <source>
        <dbReference type="EMBL" id="CAD5123817.1"/>
    </source>
</evidence>